<feature type="region of interest" description="Disordered" evidence="1">
    <location>
        <begin position="1"/>
        <end position="32"/>
    </location>
</feature>
<name>A0ABW3QT37_9PSEU</name>
<dbReference type="RefSeq" id="WP_380723418.1">
    <property type="nucleotide sequence ID" value="NZ_JBHTLK010000051.1"/>
</dbReference>
<gene>
    <name evidence="2" type="ORF">ACFQ3T_12545</name>
</gene>
<protein>
    <submittedName>
        <fullName evidence="2">Uncharacterized protein</fullName>
    </submittedName>
</protein>
<dbReference type="Proteomes" id="UP001597168">
    <property type="component" value="Unassembled WGS sequence"/>
</dbReference>
<evidence type="ECO:0000256" key="1">
    <source>
        <dbReference type="SAM" id="MobiDB-lite"/>
    </source>
</evidence>
<accession>A0ABW3QT37</accession>
<evidence type="ECO:0000313" key="2">
    <source>
        <dbReference type="EMBL" id="MFD1147956.1"/>
    </source>
</evidence>
<evidence type="ECO:0000313" key="3">
    <source>
        <dbReference type="Proteomes" id="UP001597168"/>
    </source>
</evidence>
<organism evidence="2 3">
    <name type="scientific">Saccharothrix hoggarensis</name>
    <dbReference type="NCBI Taxonomy" id="913853"/>
    <lineage>
        <taxon>Bacteria</taxon>
        <taxon>Bacillati</taxon>
        <taxon>Actinomycetota</taxon>
        <taxon>Actinomycetes</taxon>
        <taxon>Pseudonocardiales</taxon>
        <taxon>Pseudonocardiaceae</taxon>
        <taxon>Saccharothrix</taxon>
    </lineage>
</organism>
<comment type="caution">
    <text evidence="2">The sequence shown here is derived from an EMBL/GenBank/DDBJ whole genome shotgun (WGS) entry which is preliminary data.</text>
</comment>
<proteinExistence type="predicted"/>
<feature type="compositionally biased region" description="Basic and acidic residues" evidence="1">
    <location>
        <begin position="7"/>
        <end position="32"/>
    </location>
</feature>
<sequence length="136" mass="15052">MTSKSSRFPEYRVEKQNLGADEERVKESDEKATSAVWSPEEFAAVVRRLAADEAPRLFAIVEEYGEAEDARVAGYGLAYADRVEVDSVEGGFHLCSQSPDSARALFEVSSRSAGTRRAHLVWLDEPAVELRVRAST</sequence>
<keyword evidence="3" id="KW-1185">Reference proteome</keyword>
<reference evidence="3" key="1">
    <citation type="journal article" date="2019" name="Int. J. Syst. Evol. Microbiol.">
        <title>The Global Catalogue of Microorganisms (GCM) 10K type strain sequencing project: providing services to taxonomists for standard genome sequencing and annotation.</title>
        <authorList>
            <consortium name="The Broad Institute Genomics Platform"/>
            <consortium name="The Broad Institute Genome Sequencing Center for Infectious Disease"/>
            <person name="Wu L."/>
            <person name="Ma J."/>
        </authorList>
    </citation>
    <scope>NUCLEOTIDE SEQUENCE [LARGE SCALE GENOMIC DNA]</scope>
    <source>
        <strain evidence="3">CCUG 60214</strain>
    </source>
</reference>
<dbReference type="EMBL" id="JBHTLK010000051">
    <property type="protein sequence ID" value="MFD1147956.1"/>
    <property type="molecule type" value="Genomic_DNA"/>
</dbReference>